<dbReference type="Proteomes" id="UP000887540">
    <property type="component" value="Unplaced"/>
</dbReference>
<dbReference type="PANTHER" id="PTHR22763:SF191">
    <property type="entry name" value="RING FINGER PROTEIN 145 HOMOLOG"/>
    <property type="match status" value="1"/>
</dbReference>
<keyword evidence="7 10" id="KW-0472">Membrane</keyword>
<comment type="subcellular location">
    <subcellularLocation>
        <location evidence="1">Membrane</location>
        <topology evidence="1">Multi-pass membrane protein</topology>
    </subcellularLocation>
</comment>
<dbReference type="SUPFAM" id="SSF57850">
    <property type="entry name" value="RING/U-box"/>
    <property type="match status" value="1"/>
</dbReference>
<evidence type="ECO:0000313" key="13">
    <source>
        <dbReference type="WBParaSite" id="ACRNAN_Path_338.g1305.t1"/>
    </source>
</evidence>
<dbReference type="WBParaSite" id="ACRNAN_Path_338.g1305.t1">
    <property type="protein sequence ID" value="ACRNAN_Path_338.g1305.t1"/>
    <property type="gene ID" value="ACRNAN_Path_338.g1305"/>
</dbReference>
<evidence type="ECO:0000256" key="3">
    <source>
        <dbReference type="ARBA" id="ARBA00022723"/>
    </source>
</evidence>
<keyword evidence="3" id="KW-0479">Metal-binding</keyword>
<evidence type="ECO:0000256" key="2">
    <source>
        <dbReference type="ARBA" id="ARBA00022692"/>
    </source>
</evidence>
<protein>
    <submittedName>
        <fullName evidence="13">RING-type domain-containing protein</fullName>
    </submittedName>
</protein>
<feature type="transmembrane region" description="Helical" evidence="10">
    <location>
        <begin position="378"/>
        <end position="404"/>
    </location>
</feature>
<evidence type="ECO:0000256" key="8">
    <source>
        <dbReference type="PROSITE-ProRule" id="PRU00175"/>
    </source>
</evidence>
<keyword evidence="12" id="KW-1185">Reference proteome</keyword>
<feature type="transmembrane region" description="Helical" evidence="10">
    <location>
        <begin position="234"/>
        <end position="257"/>
    </location>
</feature>
<feature type="compositionally biased region" description="Low complexity" evidence="9">
    <location>
        <begin position="632"/>
        <end position="645"/>
    </location>
</feature>
<feature type="transmembrane region" description="Helical" evidence="10">
    <location>
        <begin position="309"/>
        <end position="330"/>
    </location>
</feature>
<evidence type="ECO:0000256" key="9">
    <source>
        <dbReference type="SAM" id="MobiDB-lite"/>
    </source>
</evidence>
<sequence length="663" mass="73951">MLQASELPSYLEVNKIIEFVHTRNLDQSAATILSYSVLVLCGMLLFLPLSKLIQVYLHALSILLFGLAHHLSICYVQQEQNSDPDLKLDDFVKLERHAFNFLAQLMLSVAQCIIIGIESDIGRVLLAVFTIPIIARMCGCPVDKLIIAHNIACSAAMLFICIYVLTHVPSMIQSLKRGCRRVRAVLVVRGIAFGAVMFWKRLRIAELLTCGWLVMFSLRFYSEIIKQTPYGTGFIAAIAETTNSPFTLLALALTIGYGSQLVVKWTQIAIGSAPSPNQSGSQGYAEALTLVFLCAQAGVLGMRTEQKTFMLKLVLFIVLSALLQSLYDILEPQMLAYAAMTYIPFSKHIRCLVLAGILTFAPFGIAYMLMSFVPVDLWFIIIISNCLLISVRTISTTVIYFLTCAENRSPEPWERFDDLIFLCKILTRFVELALALFVVFYGGYTSITTGQWTVVSVVVLVVHTYFNVWRRVHSAFLSIKARQEAAVKINCLIPASQEELKNRSDLCAICFGEMSSGARITPCKHVFHGFCLRKWLFVRAVCPLCYADLSKDGNFVEKQEGNSWLWNRHVQTPNQVQEIEAREQIVEIHHVSAEENVQNEFAALIPGTSVTGGVDLEALAVNDTSLRFRGLSNSSDWSSDSSETSDGTEYTLQSSDDNATVHM</sequence>
<dbReference type="InterPro" id="IPR013083">
    <property type="entry name" value="Znf_RING/FYVE/PHD"/>
</dbReference>
<dbReference type="GO" id="GO:0061630">
    <property type="term" value="F:ubiquitin protein ligase activity"/>
    <property type="evidence" value="ECO:0007669"/>
    <property type="project" value="TreeGrafter"/>
</dbReference>
<dbReference type="PANTHER" id="PTHR22763">
    <property type="entry name" value="RING ZINC FINGER PROTEIN"/>
    <property type="match status" value="1"/>
</dbReference>
<keyword evidence="5" id="KW-0862">Zinc</keyword>
<feature type="domain" description="RING-type" evidence="11">
    <location>
        <begin position="507"/>
        <end position="545"/>
    </location>
</feature>
<keyword evidence="2 10" id="KW-0812">Transmembrane</keyword>
<feature type="transmembrane region" description="Helical" evidence="10">
    <location>
        <begin position="56"/>
        <end position="78"/>
    </location>
</feature>
<dbReference type="SMART" id="SM00184">
    <property type="entry name" value="RING"/>
    <property type="match status" value="1"/>
</dbReference>
<dbReference type="GO" id="GO:0016020">
    <property type="term" value="C:membrane"/>
    <property type="evidence" value="ECO:0007669"/>
    <property type="project" value="UniProtKB-SubCell"/>
</dbReference>
<dbReference type="GO" id="GO:0036503">
    <property type="term" value="P:ERAD pathway"/>
    <property type="evidence" value="ECO:0007669"/>
    <property type="project" value="TreeGrafter"/>
</dbReference>
<evidence type="ECO:0000256" key="5">
    <source>
        <dbReference type="ARBA" id="ARBA00022833"/>
    </source>
</evidence>
<dbReference type="InterPro" id="IPR001841">
    <property type="entry name" value="Znf_RING"/>
</dbReference>
<feature type="transmembrane region" description="Helical" evidence="10">
    <location>
        <begin position="148"/>
        <end position="170"/>
    </location>
</feature>
<dbReference type="InterPro" id="IPR025754">
    <property type="entry name" value="TRC8_N_dom"/>
</dbReference>
<name>A0A914C5S4_9BILA</name>
<evidence type="ECO:0000313" key="12">
    <source>
        <dbReference type="Proteomes" id="UP000887540"/>
    </source>
</evidence>
<dbReference type="Pfam" id="PF13705">
    <property type="entry name" value="TRC8_N"/>
    <property type="match status" value="1"/>
</dbReference>
<dbReference type="PROSITE" id="PS50089">
    <property type="entry name" value="ZF_RING_2"/>
    <property type="match status" value="1"/>
</dbReference>
<dbReference type="GO" id="GO:0012505">
    <property type="term" value="C:endomembrane system"/>
    <property type="evidence" value="ECO:0007669"/>
    <property type="project" value="TreeGrafter"/>
</dbReference>
<feature type="region of interest" description="Disordered" evidence="9">
    <location>
        <begin position="632"/>
        <end position="663"/>
    </location>
</feature>
<dbReference type="InterPro" id="IPR011016">
    <property type="entry name" value="Znf_RING-CH"/>
</dbReference>
<dbReference type="Pfam" id="PF13923">
    <property type="entry name" value="zf-C3HC4_2"/>
    <property type="match status" value="1"/>
</dbReference>
<evidence type="ECO:0000256" key="4">
    <source>
        <dbReference type="ARBA" id="ARBA00022771"/>
    </source>
</evidence>
<keyword evidence="4 8" id="KW-0863">Zinc-finger</keyword>
<dbReference type="SMART" id="SM00744">
    <property type="entry name" value="RINGv"/>
    <property type="match status" value="1"/>
</dbReference>
<feature type="transmembrane region" description="Helical" evidence="10">
    <location>
        <begin position="450"/>
        <end position="469"/>
    </location>
</feature>
<proteinExistence type="predicted"/>
<evidence type="ECO:0000256" key="7">
    <source>
        <dbReference type="ARBA" id="ARBA00023136"/>
    </source>
</evidence>
<feature type="transmembrane region" description="Helical" evidence="10">
    <location>
        <begin position="425"/>
        <end position="444"/>
    </location>
</feature>
<feature type="transmembrane region" description="Helical" evidence="10">
    <location>
        <begin position="182"/>
        <end position="199"/>
    </location>
</feature>
<evidence type="ECO:0000256" key="6">
    <source>
        <dbReference type="ARBA" id="ARBA00022989"/>
    </source>
</evidence>
<reference evidence="13" key="1">
    <citation type="submission" date="2022-11" db="UniProtKB">
        <authorList>
            <consortium name="WormBaseParasite"/>
        </authorList>
    </citation>
    <scope>IDENTIFICATION</scope>
</reference>
<organism evidence="12 13">
    <name type="scientific">Acrobeloides nanus</name>
    <dbReference type="NCBI Taxonomy" id="290746"/>
    <lineage>
        <taxon>Eukaryota</taxon>
        <taxon>Metazoa</taxon>
        <taxon>Ecdysozoa</taxon>
        <taxon>Nematoda</taxon>
        <taxon>Chromadorea</taxon>
        <taxon>Rhabditida</taxon>
        <taxon>Tylenchina</taxon>
        <taxon>Cephalobomorpha</taxon>
        <taxon>Cephaloboidea</taxon>
        <taxon>Cephalobidae</taxon>
        <taxon>Acrobeloides</taxon>
    </lineage>
</organism>
<dbReference type="Gene3D" id="3.30.40.10">
    <property type="entry name" value="Zinc/RING finger domain, C3HC4 (zinc finger)"/>
    <property type="match status" value="1"/>
</dbReference>
<evidence type="ECO:0000256" key="1">
    <source>
        <dbReference type="ARBA" id="ARBA00004141"/>
    </source>
</evidence>
<keyword evidence="6 10" id="KW-1133">Transmembrane helix</keyword>
<feature type="transmembrane region" description="Helical" evidence="10">
    <location>
        <begin position="205"/>
        <end position="222"/>
    </location>
</feature>
<dbReference type="InterPro" id="IPR050731">
    <property type="entry name" value="HRD1_E3_ubiq-ligases"/>
</dbReference>
<evidence type="ECO:0000259" key="11">
    <source>
        <dbReference type="PROSITE" id="PS50089"/>
    </source>
</evidence>
<dbReference type="AlphaFoldDB" id="A0A914C5S4"/>
<feature type="compositionally biased region" description="Polar residues" evidence="9">
    <location>
        <begin position="647"/>
        <end position="663"/>
    </location>
</feature>
<dbReference type="GO" id="GO:0043161">
    <property type="term" value="P:proteasome-mediated ubiquitin-dependent protein catabolic process"/>
    <property type="evidence" value="ECO:0007669"/>
    <property type="project" value="TreeGrafter"/>
</dbReference>
<accession>A0A914C5S4</accession>
<feature type="transmembrane region" description="Helical" evidence="10">
    <location>
        <begin position="29"/>
        <end position="49"/>
    </location>
</feature>
<dbReference type="GO" id="GO:0008270">
    <property type="term" value="F:zinc ion binding"/>
    <property type="evidence" value="ECO:0007669"/>
    <property type="project" value="UniProtKB-KW"/>
</dbReference>
<evidence type="ECO:0000256" key="10">
    <source>
        <dbReference type="SAM" id="Phobius"/>
    </source>
</evidence>
<feature type="transmembrane region" description="Helical" evidence="10">
    <location>
        <begin position="351"/>
        <end position="372"/>
    </location>
</feature>